<name>A0ABS3C795_9BACT</name>
<gene>
    <name evidence="2" type="ORF">J0A68_18645</name>
</gene>
<organism evidence="2 3">
    <name type="scientific">Algoriphagus oliviformis</name>
    <dbReference type="NCBI Taxonomy" id="2811231"/>
    <lineage>
        <taxon>Bacteria</taxon>
        <taxon>Pseudomonadati</taxon>
        <taxon>Bacteroidota</taxon>
        <taxon>Cytophagia</taxon>
        <taxon>Cytophagales</taxon>
        <taxon>Cyclobacteriaceae</taxon>
        <taxon>Algoriphagus</taxon>
    </lineage>
</organism>
<dbReference type="Gene3D" id="2.40.160.10">
    <property type="entry name" value="Porin"/>
    <property type="match status" value="1"/>
</dbReference>
<evidence type="ECO:0008006" key="4">
    <source>
        <dbReference type="Google" id="ProtNLM"/>
    </source>
</evidence>
<dbReference type="EMBL" id="JAFKCT010000009">
    <property type="protein sequence ID" value="MBN7812982.1"/>
    <property type="molecule type" value="Genomic_DNA"/>
</dbReference>
<evidence type="ECO:0000313" key="2">
    <source>
        <dbReference type="EMBL" id="MBN7812982.1"/>
    </source>
</evidence>
<keyword evidence="1" id="KW-0732">Signal</keyword>
<evidence type="ECO:0000256" key="1">
    <source>
        <dbReference type="SAM" id="SignalP"/>
    </source>
</evidence>
<accession>A0ABS3C795</accession>
<protein>
    <recommendedName>
        <fullName evidence="4">Capsule assembly protein Wzi</fullName>
    </recommendedName>
</protein>
<keyword evidence="3" id="KW-1185">Reference proteome</keyword>
<feature type="chain" id="PRO_5047329426" description="Capsule assembly protein Wzi" evidence="1">
    <location>
        <begin position="22"/>
        <end position="451"/>
    </location>
</feature>
<sequence length="451" mass="50924">MNLKRIGFSLWFLGSALQAWAQEPADRFLLSPDLHFRTFWMSTSYPSRDFKEDYALGMSLNLGGKITYAEHLRLHAGYRLFANVASSDIWNPDPTTGQGNRYEVGLFDLLDLRDRFFGKLETLSLEYFTEKFSIKAGRMGINTDWVNPQDGRLSPTAVEGLHLSYRPDDKWALRLWVIGRMSIRGSSGWMGVGETVGVFPVGRSVEGGPSRYFGNTESKWIGIAEVGRTLGEGLEGSFSQTLAHNLFSTTSLKLERRRKLGAGTGMAGLQSSLQLGVGEGGNTDPQLRYKDPGDANFALSARAGWSTSRWTTHLNYTHVGGGGRWLSPREWGKDPWYSFIPRERNEGYQRVDALSLYGEYKMEKANLDVYAHAGLHWLADRDDPGGNKYNFPSYRQLNLGLKYHPRSVKNADIHLLFVAKGPLGEEELTPNQIYNKVEMLHVNAILNWRWH</sequence>
<feature type="signal peptide" evidence="1">
    <location>
        <begin position="1"/>
        <end position="21"/>
    </location>
</feature>
<comment type="caution">
    <text evidence="2">The sequence shown here is derived from an EMBL/GenBank/DDBJ whole genome shotgun (WGS) entry which is preliminary data.</text>
</comment>
<reference evidence="2 3" key="1">
    <citation type="submission" date="2021-03" db="EMBL/GenBank/DDBJ databases">
        <title>novel species isolated from a fishpond in China.</title>
        <authorList>
            <person name="Lu H."/>
            <person name="Cai Z."/>
        </authorList>
    </citation>
    <scope>NUCLEOTIDE SEQUENCE [LARGE SCALE GENOMIC DNA]</scope>
    <source>
        <strain evidence="2 3">H41</strain>
    </source>
</reference>
<dbReference type="InterPro" id="IPR023614">
    <property type="entry name" value="Porin_dom_sf"/>
</dbReference>
<proteinExistence type="predicted"/>
<dbReference type="Proteomes" id="UP000664317">
    <property type="component" value="Unassembled WGS sequence"/>
</dbReference>
<evidence type="ECO:0000313" key="3">
    <source>
        <dbReference type="Proteomes" id="UP000664317"/>
    </source>
</evidence>
<dbReference type="RefSeq" id="WP_206579753.1">
    <property type="nucleotide sequence ID" value="NZ_JAFKCT010000009.1"/>
</dbReference>